<dbReference type="GO" id="GO:0017004">
    <property type="term" value="P:cytochrome complex assembly"/>
    <property type="evidence" value="ECO:0007669"/>
    <property type="project" value="UniProtKB-KW"/>
</dbReference>
<evidence type="ECO:0000256" key="2">
    <source>
        <dbReference type="ARBA" id="ARBA00007758"/>
    </source>
</evidence>
<keyword evidence="4" id="KW-1015">Disulfide bond</keyword>
<dbReference type="InterPro" id="IPR036249">
    <property type="entry name" value="Thioredoxin-like_sf"/>
</dbReference>
<keyword evidence="3" id="KW-0201">Cytochrome c-type biogenesis</keyword>
<dbReference type="EMBL" id="CP001751">
    <property type="protein sequence ID" value="ADE38989.1"/>
    <property type="molecule type" value="Genomic_DNA"/>
</dbReference>
<gene>
    <name evidence="8" type="ordered locus">SAR116_0746</name>
</gene>
<keyword evidence="5" id="KW-0676">Redox-active center</keyword>
<dbReference type="PROSITE" id="PS00194">
    <property type="entry name" value="THIOREDOXIN_1"/>
    <property type="match status" value="1"/>
</dbReference>
<dbReference type="NCBIfam" id="TIGR00385">
    <property type="entry name" value="dsbE"/>
    <property type="match status" value="1"/>
</dbReference>
<dbReference type="STRING" id="488538.SAR116_0746"/>
<evidence type="ECO:0000259" key="7">
    <source>
        <dbReference type="PROSITE" id="PS51352"/>
    </source>
</evidence>
<evidence type="ECO:0000256" key="5">
    <source>
        <dbReference type="ARBA" id="ARBA00023284"/>
    </source>
</evidence>
<dbReference type="GO" id="GO:0015036">
    <property type="term" value="F:disulfide oxidoreductase activity"/>
    <property type="evidence" value="ECO:0007669"/>
    <property type="project" value="InterPro"/>
</dbReference>
<dbReference type="InterPro" id="IPR017937">
    <property type="entry name" value="Thioredoxin_CS"/>
</dbReference>
<dbReference type="HOGENOM" id="CLU_042529_19_0_5"/>
<dbReference type="GO" id="GO:0003756">
    <property type="term" value="F:protein disulfide isomerase activity"/>
    <property type="evidence" value="ECO:0007669"/>
    <property type="project" value="UniProtKB-EC"/>
</dbReference>
<dbReference type="Pfam" id="PF08534">
    <property type="entry name" value="Redoxin"/>
    <property type="match status" value="1"/>
</dbReference>
<evidence type="ECO:0000313" key="8">
    <source>
        <dbReference type="EMBL" id="ADE38989.1"/>
    </source>
</evidence>
<dbReference type="InterPro" id="IPR004799">
    <property type="entry name" value="Periplasmic_diS_OxRdtase_DsbE"/>
</dbReference>
<proteinExistence type="inferred from homology"/>
<dbReference type="GO" id="GO:0030288">
    <property type="term" value="C:outer membrane-bounded periplasmic space"/>
    <property type="evidence" value="ECO:0007669"/>
    <property type="project" value="InterPro"/>
</dbReference>
<name>D5BRU2_PUNMI</name>
<organism evidence="8 9">
    <name type="scientific">Puniceispirillum marinum (strain IMCC1322)</name>
    <dbReference type="NCBI Taxonomy" id="488538"/>
    <lineage>
        <taxon>Bacteria</taxon>
        <taxon>Pseudomonadati</taxon>
        <taxon>Pseudomonadota</taxon>
        <taxon>Alphaproteobacteria</taxon>
        <taxon>Candidatus Puniceispirillales</taxon>
        <taxon>Candidatus Puniceispirillaceae</taxon>
        <taxon>Candidatus Puniceispirillum</taxon>
    </lineage>
</organism>
<feature type="transmembrane region" description="Helical" evidence="6">
    <location>
        <begin position="35"/>
        <end position="57"/>
    </location>
</feature>
<dbReference type="InterPro" id="IPR050553">
    <property type="entry name" value="Thioredoxin_ResA/DsbE_sf"/>
</dbReference>
<keyword evidence="8" id="KW-0413">Isomerase</keyword>
<evidence type="ECO:0000256" key="1">
    <source>
        <dbReference type="ARBA" id="ARBA00004196"/>
    </source>
</evidence>
<dbReference type="AlphaFoldDB" id="D5BRU2"/>
<accession>D5BRU2</accession>
<dbReference type="eggNOG" id="COG0526">
    <property type="taxonomic scope" value="Bacteria"/>
</dbReference>
<evidence type="ECO:0000256" key="6">
    <source>
        <dbReference type="SAM" id="Phobius"/>
    </source>
</evidence>
<dbReference type="SUPFAM" id="SSF52833">
    <property type="entry name" value="Thioredoxin-like"/>
    <property type="match status" value="1"/>
</dbReference>
<evidence type="ECO:0000256" key="4">
    <source>
        <dbReference type="ARBA" id="ARBA00023157"/>
    </source>
</evidence>
<dbReference type="PANTHER" id="PTHR42852">
    <property type="entry name" value="THIOL:DISULFIDE INTERCHANGE PROTEIN DSBE"/>
    <property type="match status" value="1"/>
</dbReference>
<keyword evidence="6" id="KW-0472">Membrane</keyword>
<comment type="subcellular location">
    <subcellularLocation>
        <location evidence="1">Cell envelope</location>
    </subcellularLocation>
</comment>
<protein>
    <submittedName>
        <fullName evidence="8">Thiol:disulfide interchange protein</fullName>
        <ecNumber evidence="8">5.3.4.1</ecNumber>
    </submittedName>
</protein>
<dbReference type="InterPro" id="IPR013740">
    <property type="entry name" value="Redoxin"/>
</dbReference>
<evidence type="ECO:0000313" key="9">
    <source>
        <dbReference type="Proteomes" id="UP000007460"/>
    </source>
</evidence>
<dbReference type="PANTHER" id="PTHR42852:SF6">
    <property type="entry name" value="THIOL:DISULFIDE INTERCHANGE PROTEIN DSBE"/>
    <property type="match status" value="1"/>
</dbReference>
<keyword evidence="9" id="KW-1185">Reference proteome</keyword>
<dbReference type="KEGG" id="apb:SAR116_0746"/>
<dbReference type="Gene3D" id="3.40.30.10">
    <property type="entry name" value="Glutaredoxin"/>
    <property type="match status" value="1"/>
</dbReference>
<comment type="similarity">
    <text evidence="2">Belongs to the thioredoxin family. DsbE subfamily.</text>
</comment>
<dbReference type="PROSITE" id="PS51352">
    <property type="entry name" value="THIOREDOXIN_2"/>
    <property type="match status" value="1"/>
</dbReference>
<reference evidence="8 9" key="1">
    <citation type="journal article" date="2010" name="J. Bacteriol.">
        <title>Complete genome sequence of "Candidatus Puniceispirillum marinum" IMCC1322, a representative of the SAR116 clade in the Alphaproteobacteria.</title>
        <authorList>
            <person name="Oh H.M."/>
            <person name="Kwon K.K."/>
            <person name="Kang I."/>
            <person name="Kang S.G."/>
            <person name="Lee J.H."/>
            <person name="Kim S.J."/>
            <person name="Cho J.C."/>
        </authorList>
    </citation>
    <scope>NUCLEOTIDE SEQUENCE [LARGE SCALE GENOMIC DNA]</scope>
    <source>
        <strain evidence="8 9">IMCC1322</strain>
    </source>
</reference>
<evidence type="ECO:0000256" key="3">
    <source>
        <dbReference type="ARBA" id="ARBA00022748"/>
    </source>
</evidence>
<dbReference type="InterPro" id="IPR013766">
    <property type="entry name" value="Thioredoxin_domain"/>
</dbReference>
<dbReference type="Proteomes" id="UP000007460">
    <property type="component" value="Chromosome"/>
</dbReference>
<sequence>MDRRDCHGAWWWAGYAWWPSPRNQKWQCIMNRATFIIPLFGFLLVALIAGWTLLGMLDGQRSDNQLPSALLNKPAPTTILPDMAGNKTDLGQFKGQPVLVNYFASWCAPCRAEAPALGLLSKRIDIVGIAYKDRLEDTNKFLAEYGNPFRAILVDKDGMTAISWGVYGVPETFILDANGTVLFRHAGPVTRTVLEQDIEPILESLGL</sequence>
<keyword evidence="6" id="KW-0812">Transmembrane</keyword>
<feature type="domain" description="Thioredoxin" evidence="7">
    <location>
        <begin position="69"/>
        <end position="203"/>
    </location>
</feature>
<keyword evidence="6" id="KW-1133">Transmembrane helix</keyword>
<dbReference type="EC" id="5.3.4.1" evidence="8"/>